<organism evidence="1 2">
    <name type="scientific">Vigna unguiculata</name>
    <name type="common">Cowpea</name>
    <dbReference type="NCBI Taxonomy" id="3917"/>
    <lineage>
        <taxon>Eukaryota</taxon>
        <taxon>Viridiplantae</taxon>
        <taxon>Streptophyta</taxon>
        <taxon>Embryophyta</taxon>
        <taxon>Tracheophyta</taxon>
        <taxon>Spermatophyta</taxon>
        <taxon>Magnoliopsida</taxon>
        <taxon>eudicotyledons</taxon>
        <taxon>Gunneridae</taxon>
        <taxon>Pentapetalae</taxon>
        <taxon>rosids</taxon>
        <taxon>fabids</taxon>
        <taxon>Fabales</taxon>
        <taxon>Fabaceae</taxon>
        <taxon>Papilionoideae</taxon>
        <taxon>50 kb inversion clade</taxon>
        <taxon>NPAAA clade</taxon>
        <taxon>indigoferoid/millettioid clade</taxon>
        <taxon>Phaseoleae</taxon>
        <taxon>Vigna</taxon>
    </lineage>
</organism>
<accession>A0A4D6LYG4</accession>
<protein>
    <submittedName>
        <fullName evidence="1">Uncharacterized protein</fullName>
    </submittedName>
</protein>
<evidence type="ECO:0000313" key="2">
    <source>
        <dbReference type="Proteomes" id="UP000501690"/>
    </source>
</evidence>
<keyword evidence="2" id="KW-1185">Reference proteome</keyword>
<sequence length="257" mass="29147">MWREGNWVGIGEGISPRREIVKCGGCARGARSGETRRLGERIFGFRRRVLSPERVRSRLSEFSTWLNWLCLNFGNSRELYAHDCMLVCSKFSYLCAVNWYVGDLDVVGPCLIPFYEYDGGEGISPRREIVKCGGCARGARSGETRRLGERIFGFRRRVLSPERVRRNLDQGMLCHERVGSWMEVTRDDMSGEVHIQLLSCEDMGEVHRVRLRAGRFVEAGPRTSSSPFLFVYGDDRVNRYTGADSVSGDAENAQATE</sequence>
<name>A0A4D6LYG4_VIGUN</name>
<proteinExistence type="predicted"/>
<dbReference type="EMBL" id="CP039349">
    <property type="protein sequence ID" value="QCD92914.1"/>
    <property type="molecule type" value="Genomic_DNA"/>
</dbReference>
<gene>
    <name evidence="1" type="ORF">DEO72_LG5g983</name>
</gene>
<dbReference type="AlphaFoldDB" id="A0A4D6LYG4"/>
<reference evidence="1 2" key="1">
    <citation type="submission" date="2019-04" db="EMBL/GenBank/DDBJ databases">
        <title>An improved genome assembly and genetic linkage map for asparagus bean, Vigna unguiculata ssp. sesquipedialis.</title>
        <authorList>
            <person name="Xia Q."/>
            <person name="Zhang R."/>
            <person name="Dong Y."/>
        </authorList>
    </citation>
    <scope>NUCLEOTIDE SEQUENCE [LARGE SCALE GENOMIC DNA]</scope>
    <source>
        <tissue evidence="1">Leaf</tissue>
    </source>
</reference>
<dbReference type="Proteomes" id="UP000501690">
    <property type="component" value="Linkage Group LG5"/>
</dbReference>
<evidence type="ECO:0000313" key="1">
    <source>
        <dbReference type="EMBL" id="QCD92914.1"/>
    </source>
</evidence>